<dbReference type="EMBL" id="MG264610">
    <property type="protein sequence ID" value="AUG32209.1"/>
    <property type="molecule type" value="Genomic_DNA"/>
</dbReference>
<gene>
    <name evidence="3" type="ORF">PLO_204</name>
</gene>
<reference evidence="3" key="1">
    <citation type="submission" date="2017-10" db="EMBL/GenBank/DDBJ databases">
        <title>Paulinella longichromatophora chromatophore genome.</title>
        <authorList>
            <person name="Lhee D."/>
            <person name="Yoon H.S."/>
        </authorList>
    </citation>
    <scope>NUCLEOTIDE SEQUENCE</scope>
</reference>
<feature type="coiled-coil region" evidence="1">
    <location>
        <begin position="52"/>
        <end position="86"/>
    </location>
</feature>
<evidence type="ECO:0000256" key="1">
    <source>
        <dbReference type="SAM" id="Coils"/>
    </source>
</evidence>
<keyword evidence="3" id="KW-0934">Plastid</keyword>
<evidence type="ECO:0000313" key="3">
    <source>
        <dbReference type="EMBL" id="AUG32209.1"/>
    </source>
</evidence>
<dbReference type="InterPro" id="IPR021437">
    <property type="entry name" value="DUF3086"/>
</dbReference>
<accession>A0A2H4ZNZ4</accession>
<feature type="compositionally biased region" description="Polar residues" evidence="2">
    <location>
        <begin position="1"/>
        <end position="24"/>
    </location>
</feature>
<name>A0A2H4ZNZ4_9EUKA</name>
<dbReference type="Pfam" id="PF11285">
    <property type="entry name" value="DUF3086"/>
    <property type="match status" value="1"/>
</dbReference>
<keyword evidence="1" id="KW-0175">Coiled coil</keyword>
<feature type="region of interest" description="Disordered" evidence="2">
    <location>
        <begin position="1"/>
        <end position="25"/>
    </location>
</feature>
<sequence length="334" mass="37890">MSDNFPKGLNTTYNQGTEKPNSSMNEHEYDLKIAGEKPKNNPINENNIISSNILFNLALKELQERRNQLQNEIKELEQRRDHIQNDITKNSLTHSDEIARKLKGFQTYLIGALQDLTASAEQIELFPQTLKVQPSLLDQTEGNKSKPPDDLTAAGAFSIEEDFIRRRLRKLADKPTGNNEAWKLRRILDKSFLSLIEDWFFNQGGRGVQESGGDRSQNILVAAAIISILGELYGDRFQTLVLAGRPEQLGEWRRGLQDCLGLARQDFGPNSGIMLFETANNLVECADRLEYQSELPFIIVDMAEQKINTSILRFPLILAFTSQGNEFFDESELL</sequence>
<organism evidence="3">
    <name type="scientific">Paulinella longichromatophora</name>
    <dbReference type="NCBI Taxonomy" id="1708747"/>
    <lineage>
        <taxon>Eukaryota</taxon>
        <taxon>Sar</taxon>
        <taxon>Rhizaria</taxon>
        <taxon>Cercozoa</taxon>
        <taxon>Imbricatea</taxon>
        <taxon>Silicofilosea</taxon>
        <taxon>Euglyphida</taxon>
        <taxon>Paulinellidae</taxon>
        <taxon>Paulinella</taxon>
    </lineage>
</organism>
<proteinExistence type="predicted"/>
<protein>
    <recommendedName>
        <fullName evidence="4">DUF3086 domain-containing protein</fullName>
    </recommendedName>
</protein>
<evidence type="ECO:0008006" key="4">
    <source>
        <dbReference type="Google" id="ProtNLM"/>
    </source>
</evidence>
<geneLocation type="plastid" evidence="3"/>
<evidence type="ECO:0000256" key="2">
    <source>
        <dbReference type="SAM" id="MobiDB-lite"/>
    </source>
</evidence>
<dbReference type="AlphaFoldDB" id="A0A2H4ZNZ4"/>